<reference evidence="1" key="1">
    <citation type="submission" date="2024-12" db="EMBL/GenBank/DDBJ databases">
        <authorList>
            <person name="Wu N."/>
        </authorList>
    </citation>
    <scope>NUCLEOTIDE SEQUENCE</scope>
    <source>
        <strain evidence="1">P15</strain>
    </source>
</reference>
<sequence length="112" mass="12910">MNSIFQADYTIVENKLLCPVCFAKTDIGTILRCSTVSWPYQHWIYFQCPECGGNSHVEVHNQQIGTGLLDGAPGPCFFYCSQMQEPDFWVEEHSTMLVCTYKENRYIFHAKT</sequence>
<gene>
    <name evidence="1" type="ORF">ACI1P1_29295</name>
</gene>
<comment type="caution">
    <text evidence="1">The sequence shown here is derived from an EMBL/GenBank/DDBJ whole genome shotgun (WGS) entry which is preliminary data.</text>
</comment>
<protein>
    <submittedName>
        <fullName evidence="1">Uncharacterized protein</fullName>
    </submittedName>
</protein>
<evidence type="ECO:0000313" key="1">
    <source>
        <dbReference type="EMBL" id="MFM9332397.1"/>
    </source>
</evidence>
<proteinExistence type="predicted"/>
<dbReference type="EMBL" id="JBJURJ010000030">
    <property type="protein sequence ID" value="MFM9332397.1"/>
    <property type="molecule type" value="Genomic_DNA"/>
</dbReference>
<keyword evidence="2" id="KW-1185">Reference proteome</keyword>
<evidence type="ECO:0000313" key="2">
    <source>
        <dbReference type="Proteomes" id="UP001631969"/>
    </source>
</evidence>
<name>A0ACC7PDG1_9BACL</name>
<organism evidence="1 2">
    <name type="scientific">Paenibacillus mesotrionivorans</name>
    <dbReference type="NCBI Taxonomy" id="3160968"/>
    <lineage>
        <taxon>Bacteria</taxon>
        <taxon>Bacillati</taxon>
        <taxon>Bacillota</taxon>
        <taxon>Bacilli</taxon>
        <taxon>Bacillales</taxon>
        <taxon>Paenibacillaceae</taxon>
        <taxon>Paenibacillus</taxon>
    </lineage>
</organism>
<dbReference type="Proteomes" id="UP001631969">
    <property type="component" value="Unassembled WGS sequence"/>
</dbReference>
<accession>A0ACC7PDG1</accession>